<dbReference type="Proteomes" id="UP000886804">
    <property type="component" value="Unassembled WGS sequence"/>
</dbReference>
<evidence type="ECO:0000259" key="1">
    <source>
        <dbReference type="Pfam" id="PF13482"/>
    </source>
</evidence>
<gene>
    <name evidence="2" type="ORF">H9716_00835</name>
</gene>
<dbReference type="Gene3D" id="3.30.420.10">
    <property type="entry name" value="Ribonuclease H-like superfamily/Ribonuclease H"/>
    <property type="match status" value="1"/>
</dbReference>
<dbReference type="PANTHER" id="PTHR38462:SF1">
    <property type="entry name" value="YPRB RIBONUCLEASE H-LIKE DOMAIN-CONTAINING PROTEIN"/>
    <property type="match status" value="1"/>
</dbReference>
<dbReference type="GO" id="GO:0003676">
    <property type="term" value="F:nucleic acid binding"/>
    <property type="evidence" value="ECO:0007669"/>
    <property type="project" value="InterPro"/>
</dbReference>
<evidence type="ECO:0000313" key="2">
    <source>
        <dbReference type="EMBL" id="HJB06396.1"/>
    </source>
</evidence>
<dbReference type="InterPro" id="IPR012337">
    <property type="entry name" value="RNaseH-like_sf"/>
</dbReference>
<reference evidence="2" key="1">
    <citation type="journal article" date="2021" name="PeerJ">
        <title>Extensive microbial diversity within the chicken gut microbiome revealed by metagenomics and culture.</title>
        <authorList>
            <person name="Gilroy R."/>
            <person name="Ravi A."/>
            <person name="Getino M."/>
            <person name="Pursley I."/>
            <person name="Horton D.L."/>
            <person name="Alikhan N.F."/>
            <person name="Baker D."/>
            <person name="Gharbi K."/>
            <person name="Hall N."/>
            <person name="Watson M."/>
            <person name="Adriaenssens E.M."/>
            <person name="Foster-Nyarko E."/>
            <person name="Jarju S."/>
            <person name="Secka A."/>
            <person name="Antonio M."/>
            <person name="Oren A."/>
            <person name="Chaudhuri R.R."/>
            <person name="La Ragione R."/>
            <person name="Hildebrand F."/>
            <person name="Pallen M.J."/>
        </authorList>
    </citation>
    <scope>NUCLEOTIDE SEQUENCE</scope>
    <source>
        <strain evidence="2">CHK188-4685</strain>
    </source>
</reference>
<evidence type="ECO:0000313" key="3">
    <source>
        <dbReference type="Proteomes" id="UP000886804"/>
    </source>
</evidence>
<reference evidence="2" key="2">
    <citation type="submission" date="2021-04" db="EMBL/GenBank/DDBJ databases">
        <authorList>
            <person name="Gilroy R."/>
        </authorList>
    </citation>
    <scope>NUCLEOTIDE SEQUENCE</scope>
    <source>
        <strain evidence="2">CHK188-4685</strain>
    </source>
</reference>
<organism evidence="2 3">
    <name type="scientific">Candidatus Enterocloster faecavium</name>
    <dbReference type="NCBI Taxonomy" id="2838560"/>
    <lineage>
        <taxon>Bacteria</taxon>
        <taxon>Bacillati</taxon>
        <taxon>Bacillota</taxon>
        <taxon>Clostridia</taxon>
        <taxon>Lachnospirales</taxon>
        <taxon>Lachnospiraceae</taxon>
        <taxon>Enterocloster</taxon>
    </lineage>
</organism>
<accession>A0A9D2RK46</accession>
<dbReference type="InterPro" id="IPR036397">
    <property type="entry name" value="RNaseH_sf"/>
</dbReference>
<dbReference type="SUPFAM" id="SSF53098">
    <property type="entry name" value="Ribonuclease H-like"/>
    <property type="match status" value="1"/>
</dbReference>
<name>A0A9D2RK46_9FIRM</name>
<dbReference type="AlphaFoldDB" id="A0A9D2RK46"/>
<sequence length="366" mass="42222">MIQIEHQIQFPQKYDLSKIGPAEKLLFFDIETTGFSGDTASVYLIGCVWNQKGRWHLTQWFADRRESEGEILSAFFSQAGRFSTLVHFNGDTFDIPFLEKRCSRLKLSCSFDGLESMDIYRKIRPLKKLLGLSSLKQKAVEAFLGVEREDVFSGGELIEVYSQYLRTRDERLLKVLLLHNEDDLKGMPSILPILSYADLMEGPFQLCSQQAARGTQAQDREISLLDLHYRSPISLPVSFQAQSDWLKCRAEGAELYLQALLYQGELKYFYPNYKDYYYLPYEDTAVHRSVGEYVDPEARTRATAKNCYTRTSGLFLPQASPIWSPALKRDYKDPLSFAAYRPELFQDQEKASAYAVQALDYLKRQK</sequence>
<dbReference type="Pfam" id="PF13482">
    <property type="entry name" value="RNase_H_2"/>
    <property type="match status" value="1"/>
</dbReference>
<dbReference type="PANTHER" id="PTHR38462">
    <property type="entry name" value="EXONUCLEASE-LIKE PROTEIN"/>
    <property type="match status" value="1"/>
</dbReference>
<dbReference type="EMBL" id="DWYS01000010">
    <property type="protein sequence ID" value="HJB06396.1"/>
    <property type="molecule type" value="Genomic_DNA"/>
</dbReference>
<comment type="caution">
    <text evidence="2">The sequence shown here is derived from an EMBL/GenBank/DDBJ whole genome shotgun (WGS) entry which is preliminary data.</text>
</comment>
<proteinExistence type="predicted"/>
<protein>
    <submittedName>
        <fullName evidence="2">Ribonuclease H-like domain-containing protein</fullName>
    </submittedName>
</protein>
<feature type="domain" description="YprB ribonuclease H-like" evidence="1">
    <location>
        <begin position="26"/>
        <end position="188"/>
    </location>
</feature>
<dbReference type="InterPro" id="IPR038720">
    <property type="entry name" value="YprB_RNase_H-like_dom"/>
</dbReference>